<evidence type="ECO:0000313" key="1">
    <source>
        <dbReference type="EMBL" id="EAY30521.1"/>
    </source>
</evidence>
<name>A1ZGA4_MICM2</name>
<accession>A1ZGA4</accession>
<sequence length="446" mass="48697">MACFCIAGYAQTNGSFENLTGTNHGFAFSAGQVVGWKQSHGTPSIAGGAPGQGNRSAWMWSYSGRGEGIVQPYSFAAGRTYTVSFWVRTNNPDGQFYIKAANGVPNGTSSSIPSVSSQKTIYSAGLVFPNWTKRTVTFTATSNYSQLWIYPQLNSYPSNGQAELMMDGISISTCTPVSVYVPNYSFESLTGTNHGFAFSAGQVTGWKQSHGTPSIGGGATGQGSRSAWMWSYSGRGEGIVTNVGLQSGKTYKIRFWVRTNNPDGQFYIKIANNVPSGTSTSSTIPSVSSQQTLYTSGLNFSNWTEKTIIFRANNNYSQLWIYPQLNSYPSNGQAELMVDGIRIETVCHKKPVIWPLPIKDIKELKVAVYPNPTTERISVTLPTETEEATITLYDLVSGRKVGTFKATQIDNEWSIPEHIKGGLYQMVITDAKNNATKSMRLVVNRK</sequence>
<dbReference type="InterPro" id="IPR008979">
    <property type="entry name" value="Galactose-bd-like_sf"/>
</dbReference>
<protein>
    <submittedName>
        <fullName evidence="1">Uncharacterized protein</fullName>
    </submittedName>
</protein>
<organism evidence="1 2">
    <name type="scientific">Microscilla marina ATCC 23134</name>
    <dbReference type="NCBI Taxonomy" id="313606"/>
    <lineage>
        <taxon>Bacteria</taxon>
        <taxon>Pseudomonadati</taxon>
        <taxon>Bacteroidota</taxon>
        <taxon>Cytophagia</taxon>
        <taxon>Cytophagales</taxon>
        <taxon>Microscillaceae</taxon>
        <taxon>Microscilla</taxon>
    </lineage>
</organism>
<dbReference type="AlphaFoldDB" id="A1ZGA4"/>
<dbReference type="eggNOG" id="ENOG502ZU38">
    <property type="taxonomic scope" value="Bacteria"/>
</dbReference>
<dbReference type="EMBL" id="AAWS01000006">
    <property type="protein sequence ID" value="EAY30521.1"/>
    <property type="molecule type" value="Genomic_DNA"/>
</dbReference>
<dbReference type="Proteomes" id="UP000004095">
    <property type="component" value="Unassembled WGS sequence"/>
</dbReference>
<dbReference type="NCBIfam" id="TIGR04183">
    <property type="entry name" value="Por_Secre_tail"/>
    <property type="match status" value="1"/>
</dbReference>
<dbReference type="Gene3D" id="2.60.120.260">
    <property type="entry name" value="Galactose-binding domain-like"/>
    <property type="match status" value="2"/>
</dbReference>
<dbReference type="SUPFAM" id="SSF49785">
    <property type="entry name" value="Galactose-binding domain-like"/>
    <property type="match status" value="1"/>
</dbReference>
<dbReference type="InterPro" id="IPR026444">
    <property type="entry name" value="Secre_tail"/>
</dbReference>
<reference evidence="1 2" key="1">
    <citation type="submission" date="2007-01" db="EMBL/GenBank/DDBJ databases">
        <authorList>
            <person name="Haygood M."/>
            <person name="Podell S."/>
            <person name="Anderson C."/>
            <person name="Hopkinson B."/>
            <person name="Roe K."/>
            <person name="Barbeau K."/>
            <person name="Gaasterland T."/>
            <person name="Ferriera S."/>
            <person name="Johnson J."/>
            <person name="Kravitz S."/>
            <person name="Beeson K."/>
            <person name="Sutton G."/>
            <person name="Rogers Y.-H."/>
            <person name="Friedman R."/>
            <person name="Frazier M."/>
            <person name="Venter J.C."/>
        </authorList>
    </citation>
    <scope>NUCLEOTIDE SEQUENCE [LARGE SCALE GENOMIC DNA]</scope>
    <source>
        <strain evidence="1 2">ATCC 23134</strain>
    </source>
</reference>
<gene>
    <name evidence="1" type="ORF">M23134_03157</name>
</gene>
<comment type="caution">
    <text evidence="1">The sequence shown here is derived from an EMBL/GenBank/DDBJ whole genome shotgun (WGS) entry which is preliminary data.</text>
</comment>
<keyword evidence="2" id="KW-1185">Reference proteome</keyword>
<evidence type="ECO:0000313" key="2">
    <source>
        <dbReference type="Proteomes" id="UP000004095"/>
    </source>
</evidence>
<proteinExistence type="predicted"/>